<dbReference type="STRING" id="1036181.SAMN05421756_105107"/>
<dbReference type="SMART" id="SM01091">
    <property type="entry name" value="CorC_HlyC"/>
    <property type="match status" value="1"/>
</dbReference>
<dbReference type="AlphaFoldDB" id="A0A1H9I6R3"/>
<dbReference type="Gene3D" id="3.10.580.10">
    <property type="entry name" value="CBS-domain"/>
    <property type="match status" value="1"/>
</dbReference>
<dbReference type="InterPro" id="IPR016169">
    <property type="entry name" value="FAD-bd_PCMH_sub2"/>
</dbReference>
<dbReference type="PANTHER" id="PTHR43099:SF6">
    <property type="entry name" value="UPF0053 PROTEIN RV1842C"/>
    <property type="match status" value="1"/>
</dbReference>
<dbReference type="EMBL" id="FOFA01000005">
    <property type="protein sequence ID" value="SEQ70218.1"/>
    <property type="molecule type" value="Genomic_DNA"/>
</dbReference>
<evidence type="ECO:0000256" key="2">
    <source>
        <dbReference type="ARBA" id="ARBA00006337"/>
    </source>
</evidence>
<feature type="transmembrane region" description="Helical" evidence="11">
    <location>
        <begin position="140"/>
        <end position="158"/>
    </location>
</feature>
<dbReference type="InterPro" id="IPR000644">
    <property type="entry name" value="CBS_dom"/>
</dbReference>
<comment type="subcellular location">
    <subcellularLocation>
        <location evidence="1">Cell membrane</location>
        <topology evidence="1">Multi-pass membrane protein</topology>
    </subcellularLocation>
</comment>
<evidence type="ECO:0000256" key="3">
    <source>
        <dbReference type="ARBA" id="ARBA00022475"/>
    </source>
</evidence>
<keyword evidence="3" id="KW-1003">Cell membrane</keyword>
<evidence type="ECO:0000256" key="6">
    <source>
        <dbReference type="ARBA" id="ARBA00022989"/>
    </source>
</evidence>
<dbReference type="GO" id="GO:0050660">
    <property type="term" value="F:flavin adenine dinucleotide binding"/>
    <property type="evidence" value="ECO:0007669"/>
    <property type="project" value="InterPro"/>
</dbReference>
<dbReference type="CDD" id="cd04590">
    <property type="entry name" value="CBS_pair_CorC_HlyC_assoc"/>
    <property type="match status" value="1"/>
</dbReference>
<dbReference type="InterPro" id="IPR046342">
    <property type="entry name" value="CBS_dom_sf"/>
</dbReference>
<accession>A0A1H9I6R3</accession>
<evidence type="ECO:0000256" key="5">
    <source>
        <dbReference type="ARBA" id="ARBA00022737"/>
    </source>
</evidence>
<dbReference type="Pfam" id="PF00571">
    <property type="entry name" value="CBS"/>
    <property type="match status" value="2"/>
</dbReference>
<keyword evidence="5" id="KW-0677">Repeat</keyword>
<evidence type="ECO:0000259" key="12">
    <source>
        <dbReference type="PROSITE" id="PS51371"/>
    </source>
</evidence>
<evidence type="ECO:0000256" key="8">
    <source>
        <dbReference type="ARBA" id="ARBA00023136"/>
    </source>
</evidence>
<reference evidence="15" key="1">
    <citation type="submission" date="2016-10" db="EMBL/GenBank/DDBJ databases">
        <authorList>
            <person name="Varghese N."/>
            <person name="Submissions S."/>
        </authorList>
    </citation>
    <scope>NUCLEOTIDE SEQUENCE [LARGE SCALE GENOMIC DNA]</scope>
    <source>
        <strain evidence="15">CGMCC 4.6856</strain>
    </source>
</reference>
<dbReference type="InterPro" id="IPR005170">
    <property type="entry name" value="Transptr-assoc_dom"/>
</dbReference>
<dbReference type="SUPFAM" id="SSF54631">
    <property type="entry name" value="CBS-domain pair"/>
    <property type="match status" value="1"/>
</dbReference>
<keyword evidence="8 10" id="KW-0472">Membrane</keyword>
<dbReference type="Pfam" id="PF03471">
    <property type="entry name" value="CorC_HlyC"/>
    <property type="match status" value="1"/>
</dbReference>
<feature type="transmembrane region" description="Helical" evidence="11">
    <location>
        <begin position="6"/>
        <end position="29"/>
    </location>
</feature>
<dbReference type="PROSITE" id="PS51371">
    <property type="entry name" value="CBS"/>
    <property type="match status" value="2"/>
</dbReference>
<feature type="domain" description="CBS" evidence="12">
    <location>
        <begin position="287"/>
        <end position="344"/>
    </location>
</feature>
<dbReference type="RefSeq" id="WP_091181699.1">
    <property type="nucleotide sequence ID" value="NZ_FOFA01000005.1"/>
</dbReference>
<keyword evidence="15" id="KW-1185">Reference proteome</keyword>
<dbReference type="InterPro" id="IPR051676">
    <property type="entry name" value="UPF0053_domain"/>
</dbReference>
<evidence type="ECO:0000256" key="4">
    <source>
        <dbReference type="ARBA" id="ARBA00022692"/>
    </source>
</evidence>
<feature type="transmembrane region" description="Helical" evidence="11">
    <location>
        <begin position="101"/>
        <end position="120"/>
    </location>
</feature>
<keyword evidence="4 10" id="KW-0812">Transmembrane</keyword>
<organism evidence="14 15">
    <name type="scientific">Microlunatus flavus</name>
    <dbReference type="NCBI Taxonomy" id="1036181"/>
    <lineage>
        <taxon>Bacteria</taxon>
        <taxon>Bacillati</taxon>
        <taxon>Actinomycetota</taxon>
        <taxon>Actinomycetes</taxon>
        <taxon>Propionibacteriales</taxon>
        <taxon>Propionibacteriaceae</taxon>
        <taxon>Microlunatus</taxon>
    </lineage>
</organism>
<dbReference type="PROSITE" id="PS51846">
    <property type="entry name" value="CNNM"/>
    <property type="match status" value="1"/>
</dbReference>
<feature type="domain" description="CNNM transmembrane" evidence="13">
    <location>
        <begin position="1"/>
        <end position="203"/>
    </location>
</feature>
<dbReference type="SUPFAM" id="SSF56176">
    <property type="entry name" value="FAD-binding/transporter-associated domain-like"/>
    <property type="match status" value="1"/>
</dbReference>
<dbReference type="InterPro" id="IPR036318">
    <property type="entry name" value="FAD-bd_PCMH-like_sf"/>
</dbReference>
<evidence type="ECO:0000256" key="11">
    <source>
        <dbReference type="SAM" id="Phobius"/>
    </source>
</evidence>
<comment type="similarity">
    <text evidence="2">Belongs to the UPF0053 family.</text>
</comment>
<dbReference type="PANTHER" id="PTHR43099">
    <property type="entry name" value="UPF0053 PROTEIN YRKA"/>
    <property type="match status" value="1"/>
</dbReference>
<evidence type="ECO:0000259" key="13">
    <source>
        <dbReference type="PROSITE" id="PS51846"/>
    </source>
</evidence>
<evidence type="ECO:0000256" key="7">
    <source>
        <dbReference type="ARBA" id="ARBA00023122"/>
    </source>
</evidence>
<dbReference type="Proteomes" id="UP000198504">
    <property type="component" value="Unassembled WGS sequence"/>
</dbReference>
<dbReference type="GO" id="GO:0005886">
    <property type="term" value="C:plasma membrane"/>
    <property type="evidence" value="ECO:0007669"/>
    <property type="project" value="UniProtKB-SubCell"/>
</dbReference>
<feature type="domain" description="CBS" evidence="12">
    <location>
        <begin position="222"/>
        <end position="282"/>
    </location>
</feature>
<sequence length="463" mass="49801">MALDLVWVLVGLVLTVGTGFFVASEFALVNLDRNDLEARQARGEKGLGLTINALKITSTHLSGAQLGITLTTLLTGFTMEPAISRLLAAPLRALGLPSGSVPLVGTIVGVGVATLLSMVLGELVPKNFALALPVRTARVVIGFQTVFTMVFRPLIALFNGTANRIIRALGVEPKEELSGARSAEELSSLVRRSALEGLLDADHATLLSRTLRFSEHSAEDVMTPRVRMVKVRLDDSAADVVALAQRSGFSRFPVIGEDADDVHGVVHVKQAFAVPAPSRGDVRAADLAAEPLFVPRSMGVDTLLGLLRRGGYQIAVVTDEYGGTDGLVTLEDLVEELVGDLRDEHDRTGTGLVRDGRAIVFDATLRPDELLERTAIKVPADDEYETVAGFVTDALDRIPEVGDEVDLDQGVLRVERVDGHRVERLRFTPTLSEPGESAHDVVVDDLRRLEPAGRRGREESDHG</sequence>
<evidence type="ECO:0000256" key="10">
    <source>
        <dbReference type="PROSITE-ProRule" id="PRU01193"/>
    </source>
</evidence>
<evidence type="ECO:0000313" key="15">
    <source>
        <dbReference type="Proteomes" id="UP000198504"/>
    </source>
</evidence>
<keyword evidence="6 10" id="KW-1133">Transmembrane helix</keyword>
<dbReference type="OrthoDB" id="110231at2"/>
<evidence type="ECO:0000256" key="9">
    <source>
        <dbReference type="PROSITE-ProRule" id="PRU00703"/>
    </source>
</evidence>
<dbReference type="InterPro" id="IPR044751">
    <property type="entry name" value="Ion_transp-like_CBS"/>
</dbReference>
<protein>
    <submittedName>
        <fullName evidence="14">Hemolysin, contains CBS domains</fullName>
    </submittedName>
</protein>
<evidence type="ECO:0000313" key="14">
    <source>
        <dbReference type="EMBL" id="SEQ70218.1"/>
    </source>
</evidence>
<evidence type="ECO:0000256" key="1">
    <source>
        <dbReference type="ARBA" id="ARBA00004651"/>
    </source>
</evidence>
<dbReference type="Gene3D" id="3.30.465.10">
    <property type="match status" value="1"/>
</dbReference>
<dbReference type="InterPro" id="IPR002550">
    <property type="entry name" value="CNNM"/>
</dbReference>
<dbReference type="Pfam" id="PF01595">
    <property type="entry name" value="CNNM"/>
    <property type="match status" value="1"/>
</dbReference>
<name>A0A1H9I6R3_9ACTN</name>
<gene>
    <name evidence="14" type="ORF">SAMN05421756_105107</name>
</gene>
<keyword evidence="7 9" id="KW-0129">CBS domain</keyword>
<proteinExistence type="inferred from homology"/>